<keyword evidence="3" id="KW-1185">Reference proteome</keyword>
<keyword evidence="1" id="KW-0732">Signal</keyword>
<dbReference type="SUPFAM" id="SSF53850">
    <property type="entry name" value="Periplasmic binding protein-like II"/>
    <property type="match status" value="1"/>
</dbReference>
<evidence type="ECO:0000313" key="2">
    <source>
        <dbReference type="EMBL" id="PSJ97187.1"/>
    </source>
</evidence>
<dbReference type="InterPro" id="IPR050490">
    <property type="entry name" value="Bact_solute-bd_prot1"/>
</dbReference>
<organism evidence="2 3">
    <name type="scientific">Brevibacillus fortis</name>
    <dbReference type="NCBI Taxonomy" id="2126352"/>
    <lineage>
        <taxon>Bacteria</taxon>
        <taxon>Bacillati</taxon>
        <taxon>Bacillota</taxon>
        <taxon>Bacilli</taxon>
        <taxon>Bacillales</taxon>
        <taxon>Paenibacillaceae</taxon>
        <taxon>Brevibacillus</taxon>
    </lineage>
</organism>
<protein>
    <submittedName>
        <fullName evidence="2">ABC transporter substrate-binding protein</fullName>
    </submittedName>
</protein>
<dbReference type="Proteomes" id="UP000240419">
    <property type="component" value="Unassembled WGS sequence"/>
</dbReference>
<dbReference type="AlphaFoldDB" id="A0A2P7VDA1"/>
<feature type="chain" id="PRO_5039706708" evidence="1">
    <location>
        <begin position="33"/>
        <end position="438"/>
    </location>
</feature>
<dbReference type="PROSITE" id="PS51257">
    <property type="entry name" value="PROKAR_LIPOPROTEIN"/>
    <property type="match status" value="1"/>
</dbReference>
<dbReference type="Pfam" id="PF13416">
    <property type="entry name" value="SBP_bac_8"/>
    <property type="match status" value="1"/>
</dbReference>
<gene>
    <name evidence="2" type="ORF">C7R93_08675</name>
</gene>
<dbReference type="EMBL" id="PXZM01000012">
    <property type="protein sequence ID" value="PSJ97187.1"/>
    <property type="molecule type" value="Genomic_DNA"/>
</dbReference>
<reference evidence="2 3" key="1">
    <citation type="submission" date="2018-03" db="EMBL/GenBank/DDBJ databases">
        <title>Brevisbacillus phylogenomics.</title>
        <authorList>
            <person name="Dunlap C."/>
        </authorList>
    </citation>
    <scope>NUCLEOTIDE SEQUENCE [LARGE SCALE GENOMIC DNA]</scope>
    <source>
        <strain evidence="2 3">NRRL NRS-1210</strain>
    </source>
</reference>
<dbReference type="OrthoDB" id="9795467at2"/>
<evidence type="ECO:0000256" key="1">
    <source>
        <dbReference type="SAM" id="SignalP"/>
    </source>
</evidence>
<dbReference type="InterPro" id="IPR006059">
    <property type="entry name" value="SBP"/>
</dbReference>
<name>A0A2P7VDA1_9BACL</name>
<feature type="signal peptide" evidence="1">
    <location>
        <begin position="1"/>
        <end position="32"/>
    </location>
</feature>
<sequence length="438" mass="48371">MRKVVKSLFAVVMSMSLIIGCSSGNSSSTNNAAQGANSSGKTELSFYYPVAVGGPLTKIVDGMAEEFNKENPDITVKPVYTGSYQDTTTKVQAAVQGKTPPDVAVMLSTELHTMMDMDAILPLDDFIAKDGGSEYVNDFFPGFLANSQVGGKTYSIPFQRSTIVLYYNKDAFKEVGLDPEKPPTSWDELVSYAAKLKKDGRYGIEIPSSSFTYWMFQALALQNGKNLMSEDGKKVFLDTPENVEALQFWVDLSKKHQVMPEGVNEWATVPSDFLEGKTAMMFHTTGNLTNVKKSAKFDFGVAFLPAKRNYGSPTGGGNFYMFKGTDEKKQEAAWKFIRFMTEPKRAAQWSVDTGYVATRKSAYEEETMKQYVKDFPAAAVARDQLEYGHAELSTHNNGKVTKLLNDTLQSVITGQSEPAEALKKAQEEADKMLAPFNK</sequence>
<dbReference type="Gene3D" id="3.40.190.10">
    <property type="entry name" value="Periplasmic binding protein-like II"/>
    <property type="match status" value="2"/>
</dbReference>
<dbReference type="CDD" id="cd14748">
    <property type="entry name" value="PBP2_UgpB"/>
    <property type="match status" value="1"/>
</dbReference>
<dbReference type="PANTHER" id="PTHR43649">
    <property type="entry name" value="ARABINOSE-BINDING PROTEIN-RELATED"/>
    <property type="match status" value="1"/>
</dbReference>
<comment type="caution">
    <text evidence="2">The sequence shown here is derived from an EMBL/GenBank/DDBJ whole genome shotgun (WGS) entry which is preliminary data.</text>
</comment>
<accession>A0A2P7VDA1</accession>
<dbReference type="PANTHER" id="PTHR43649:SF30">
    <property type="entry name" value="ABC TRANSPORTER SUBSTRATE-BINDING PROTEIN"/>
    <property type="match status" value="1"/>
</dbReference>
<proteinExistence type="predicted"/>
<evidence type="ECO:0000313" key="3">
    <source>
        <dbReference type="Proteomes" id="UP000240419"/>
    </source>
</evidence>
<dbReference type="RefSeq" id="WP_106838449.1">
    <property type="nucleotide sequence ID" value="NZ_JBCNIW010000019.1"/>
</dbReference>